<organism evidence="1 2">
    <name type="scientific">Corallincola platygyrae</name>
    <dbReference type="NCBI Taxonomy" id="1193278"/>
    <lineage>
        <taxon>Bacteria</taxon>
        <taxon>Pseudomonadati</taxon>
        <taxon>Pseudomonadota</taxon>
        <taxon>Gammaproteobacteria</taxon>
        <taxon>Alteromonadales</taxon>
        <taxon>Psychromonadaceae</taxon>
        <taxon>Corallincola</taxon>
    </lineage>
</organism>
<accession>A0ABW4XNS6</accession>
<gene>
    <name evidence="1" type="ORF">ACFSJ3_14515</name>
</gene>
<dbReference type="Proteomes" id="UP001597380">
    <property type="component" value="Unassembled WGS sequence"/>
</dbReference>
<dbReference type="InterPro" id="IPR012663">
    <property type="entry name" value="CHP02450_Tryp"/>
</dbReference>
<comment type="caution">
    <text evidence="1">The sequence shown here is derived from an EMBL/GenBank/DDBJ whole genome shotgun (WGS) entry which is preliminary data.</text>
</comment>
<evidence type="ECO:0000313" key="1">
    <source>
        <dbReference type="EMBL" id="MFD2097206.1"/>
    </source>
</evidence>
<proteinExistence type="predicted"/>
<name>A0ABW4XNS6_9GAMM</name>
<dbReference type="RefSeq" id="WP_345339870.1">
    <property type="nucleotide sequence ID" value="NZ_BAABLI010000012.1"/>
</dbReference>
<reference evidence="2" key="1">
    <citation type="journal article" date="2019" name="Int. J. Syst. Evol. Microbiol.">
        <title>The Global Catalogue of Microorganisms (GCM) 10K type strain sequencing project: providing services to taxonomists for standard genome sequencing and annotation.</title>
        <authorList>
            <consortium name="The Broad Institute Genomics Platform"/>
            <consortium name="The Broad Institute Genome Sequencing Center for Infectious Disease"/>
            <person name="Wu L."/>
            <person name="Ma J."/>
        </authorList>
    </citation>
    <scope>NUCLEOTIDE SEQUENCE [LARGE SCALE GENOMIC DNA]</scope>
    <source>
        <strain evidence="2">CGMCC 1.10992</strain>
    </source>
</reference>
<keyword evidence="2" id="KW-1185">Reference proteome</keyword>
<evidence type="ECO:0000313" key="2">
    <source>
        <dbReference type="Proteomes" id="UP001597380"/>
    </source>
</evidence>
<protein>
    <submittedName>
        <fullName evidence="1">TIGR02450 family Trp-rich protein</fullName>
    </submittedName>
</protein>
<sequence length="71" mass="8446">MNQVNPRKLLHSKWTAATPENREKHFIVSEVEYDEEGIVVECVIEAVLTKRTQSINWRDLKQSSHWRHGWC</sequence>
<dbReference type="EMBL" id="JBHUHT010000016">
    <property type="protein sequence ID" value="MFD2097206.1"/>
    <property type="molecule type" value="Genomic_DNA"/>
</dbReference>
<dbReference type="Pfam" id="PF09493">
    <property type="entry name" value="DUF2389"/>
    <property type="match status" value="1"/>
</dbReference>
<dbReference type="NCBIfam" id="TIGR02450">
    <property type="entry name" value="TIGR02450 family Trp-rich protein"/>
    <property type="match status" value="1"/>
</dbReference>